<keyword evidence="2" id="KW-1185">Reference proteome</keyword>
<dbReference type="InParanoid" id="D6TWE2"/>
<sequence>MSNGRFPYERTGRQCEALRVVFRSVHTESGLMLFSLIGWEFPDHQAREFTPDECFNPPLEPFLHDT</sequence>
<gene>
    <name evidence="1" type="ORF">Krac_5593</name>
</gene>
<comment type="caution">
    <text evidence="1">The sequence shown here is derived from an EMBL/GenBank/DDBJ whole genome shotgun (WGS) entry which is preliminary data.</text>
</comment>
<dbReference type="STRING" id="485913.Krac_5593"/>
<dbReference type="AlphaFoldDB" id="D6TWE2"/>
<organism evidence="1 2">
    <name type="scientific">Ktedonobacter racemifer DSM 44963</name>
    <dbReference type="NCBI Taxonomy" id="485913"/>
    <lineage>
        <taxon>Bacteria</taxon>
        <taxon>Bacillati</taxon>
        <taxon>Chloroflexota</taxon>
        <taxon>Ktedonobacteria</taxon>
        <taxon>Ktedonobacterales</taxon>
        <taxon>Ktedonobacteraceae</taxon>
        <taxon>Ktedonobacter</taxon>
    </lineage>
</organism>
<evidence type="ECO:0000313" key="2">
    <source>
        <dbReference type="Proteomes" id="UP000004508"/>
    </source>
</evidence>
<evidence type="ECO:0000313" key="1">
    <source>
        <dbReference type="EMBL" id="EFH84525.1"/>
    </source>
</evidence>
<name>D6TWE2_KTERA</name>
<dbReference type="Proteomes" id="UP000004508">
    <property type="component" value="Unassembled WGS sequence"/>
</dbReference>
<proteinExistence type="predicted"/>
<accession>D6TWE2</accession>
<dbReference type="EMBL" id="ADVG01000003">
    <property type="protein sequence ID" value="EFH84525.1"/>
    <property type="molecule type" value="Genomic_DNA"/>
</dbReference>
<protein>
    <submittedName>
        <fullName evidence="1">Uncharacterized protein</fullName>
    </submittedName>
</protein>
<reference evidence="1 2" key="1">
    <citation type="journal article" date="2011" name="Stand. Genomic Sci.">
        <title>Non-contiguous finished genome sequence and contextual data of the filamentous soil bacterium Ktedonobacter racemifer type strain (SOSP1-21).</title>
        <authorList>
            <person name="Chang Y.J."/>
            <person name="Land M."/>
            <person name="Hauser L."/>
            <person name="Chertkov O."/>
            <person name="Del Rio T.G."/>
            <person name="Nolan M."/>
            <person name="Copeland A."/>
            <person name="Tice H."/>
            <person name="Cheng J.F."/>
            <person name="Lucas S."/>
            <person name="Han C."/>
            <person name="Goodwin L."/>
            <person name="Pitluck S."/>
            <person name="Ivanova N."/>
            <person name="Ovchinikova G."/>
            <person name="Pati A."/>
            <person name="Chen A."/>
            <person name="Palaniappan K."/>
            <person name="Mavromatis K."/>
            <person name="Liolios K."/>
            <person name="Brettin T."/>
            <person name="Fiebig A."/>
            <person name="Rohde M."/>
            <person name="Abt B."/>
            <person name="Goker M."/>
            <person name="Detter J.C."/>
            <person name="Woyke T."/>
            <person name="Bristow J."/>
            <person name="Eisen J.A."/>
            <person name="Markowitz V."/>
            <person name="Hugenholtz P."/>
            <person name="Kyrpides N.C."/>
            <person name="Klenk H.P."/>
            <person name="Lapidus A."/>
        </authorList>
    </citation>
    <scope>NUCLEOTIDE SEQUENCE [LARGE SCALE GENOMIC DNA]</scope>
    <source>
        <strain evidence="2">DSM 44963</strain>
    </source>
</reference>